<feature type="chain" id="PRO_5037683101" evidence="1">
    <location>
        <begin position="28"/>
        <end position="108"/>
    </location>
</feature>
<evidence type="ECO:0000313" key="3">
    <source>
        <dbReference type="Proteomes" id="UP000753908"/>
    </source>
</evidence>
<name>A0A951PRS4_9CYAN</name>
<proteinExistence type="predicted"/>
<sequence>MSRWQKIVAVPTLLMSALTAIVPPSTAASTATLQEFQTSTLGKTSFQNEGVYQLAQGSDNCLEVAARNGLHVREEPTVYSRALGIIPQDGMSPLLRIEVQMLLLGIPA</sequence>
<dbReference type="Proteomes" id="UP000753908">
    <property type="component" value="Unassembled WGS sequence"/>
</dbReference>
<organism evidence="2 3">
    <name type="scientific">Symplocastrum torsivum CPER-KK1</name>
    <dbReference type="NCBI Taxonomy" id="450513"/>
    <lineage>
        <taxon>Bacteria</taxon>
        <taxon>Bacillati</taxon>
        <taxon>Cyanobacteriota</taxon>
        <taxon>Cyanophyceae</taxon>
        <taxon>Oscillatoriophycideae</taxon>
        <taxon>Oscillatoriales</taxon>
        <taxon>Microcoleaceae</taxon>
        <taxon>Symplocastrum</taxon>
    </lineage>
</organism>
<evidence type="ECO:0000256" key="1">
    <source>
        <dbReference type="SAM" id="SignalP"/>
    </source>
</evidence>
<comment type="caution">
    <text evidence="2">The sequence shown here is derived from an EMBL/GenBank/DDBJ whole genome shotgun (WGS) entry which is preliminary data.</text>
</comment>
<reference evidence="2" key="1">
    <citation type="submission" date="2021-05" db="EMBL/GenBank/DDBJ databases">
        <authorList>
            <person name="Pietrasiak N."/>
            <person name="Ward R."/>
            <person name="Stajich J.E."/>
            <person name="Kurbessoian T."/>
        </authorList>
    </citation>
    <scope>NUCLEOTIDE SEQUENCE</scope>
    <source>
        <strain evidence="2">CPER-KK1</strain>
    </source>
</reference>
<gene>
    <name evidence="2" type="ORF">KME25_27460</name>
</gene>
<protein>
    <submittedName>
        <fullName evidence="2">Uncharacterized protein</fullName>
    </submittedName>
</protein>
<reference evidence="2" key="2">
    <citation type="journal article" date="2022" name="Microbiol. Resour. Announc.">
        <title>Metagenome Sequencing to Explore Phylogenomics of Terrestrial Cyanobacteria.</title>
        <authorList>
            <person name="Ward R.D."/>
            <person name="Stajich J.E."/>
            <person name="Johansen J.R."/>
            <person name="Huntemann M."/>
            <person name="Clum A."/>
            <person name="Foster B."/>
            <person name="Foster B."/>
            <person name="Roux S."/>
            <person name="Palaniappan K."/>
            <person name="Varghese N."/>
            <person name="Mukherjee S."/>
            <person name="Reddy T.B.K."/>
            <person name="Daum C."/>
            <person name="Copeland A."/>
            <person name="Chen I.A."/>
            <person name="Ivanova N.N."/>
            <person name="Kyrpides N.C."/>
            <person name="Shapiro N."/>
            <person name="Eloe-Fadrosh E.A."/>
            <person name="Pietrasiak N."/>
        </authorList>
    </citation>
    <scope>NUCLEOTIDE SEQUENCE</scope>
    <source>
        <strain evidence="2">CPER-KK1</strain>
    </source>
</reference>
<feature type="signal peptide" evidence="1">
    <location>
        <begin position="1"/>
        <end position="27"/>
    </location>
</feature>
<accession>A0A951PRS4</accession>
<evidence type="ECO:0000313" key="2">
    <source>
        <dbReference type="EMBL" id="MBW4548149.1"/>
    </source>
</evidence>
<dbReference type="EMBL" id="JAHHIF010000055">
    <property type="protein sequence ID" value="MBW4548149.1"/>
    <property type="molecule type" value="Genomic_DNA"/>
</dbReference>
<keyword evidence="1" id="KW-0732">Signal</keyword>
<dbReference type="AlphaFoldDB" id="A0A951PRS4"/>